<feature type="compositionally biased region" description="Polar residues" evidence="1">
    <location>
        <begin position="17"/>
        <end position="31"/>
    </location>
</feature>
<evidence type="ECO:0000313" key="2">
    <source>
        <dbReference type="EMBL" id="ESL07961.1"/>
    </source>
</evidence>
<name>A0A061J1F4_TRYRA</name>
<sequence>MSGVQVDRVETPETEQWAPTAQVVTAPGRQTTPYGEDENVCGVCLEEPAEGCFVELWCCGNILCVTDAQLLGTCPFCRNEPLVWNITK</sequence>
<evidence type="ECO:0000256" key="1">
    <source>
        <dbReference type="SAM" id="MobiDB-lite"/>
    </source>
</evidence>
<reference evidence="2 3" key="1">
    <citation type="submission" date="2013-07" db="EMBL/GenBank/DDBJ databases">
        <authorList>
            <person name="Stoco P.H."/>
            <person name="Wagner G."/>
            <person name="Gerber A."/>
            <person name="Zaha A."/>
            <person name="Thompson C."/>
            <person name="Bartholomeu D.C."/>
            <person name="Luckemeyer D.D."/>
            <person name="Bahia D."/>
            <person name="Loreto E."/>
            <person name="Prestes E.B."/>
            <person name="Lima F.M."/>
            <person name="Rodrigues-Luiz G."/>
            <person name="Vallejo G.A."/>
            <person name="Filho J.F."/>
            <person name="Monteiro K.M."/>
            <person name="Tyler K.M."/>
            <person name="de Almeida L.G."/>
            <person name="Ortiz M.F."/>
            <person name="Siervo M.A."/>
            <person name="de Moraes M.H."/>
            <person name="Cunha O.L."/>
            <person name="Mendonca-Neto R."/>
            <person name="Silva R."/>
            <person name="Teixeira S.M."/>
            <person name="Murta S.M."/>
            <person name="Sincero T.C."/>
            <person name="Mendes T.A."/>
            <person name="Urmenyi T.P."/>
            <person name="Silva V.G."/>
            <person name="da Rocha W.D."/>
            <person name="Andersson B."/>
            <person name="Romanha A.J."/>
            <person name="Steindel M."/>
            <person name="de Vasconcelos A.T."/>
            <person name="Grisard E.C."/>
        </authorList>
    </citation>
    <scope>NUCLEOTIDE SEQUENCE [LARGE SCALE GENOMIC DNA]</scope>
    <source>
        <strain evidence="2 3">SC58</strain>
    </source>
</reference>
<organism evidence="2 3">
    <name type="scientific">Trypanosoma rangeli SC58</name>
    <dbReference type="NCBI Taxonomy" id="429131"/>
    <lineage>
        <taxon>Eukaryota</taxon>
        <taxon>Discoba</taxon>
        <taxon>Euglenozoa</taxon>
        <taxon>Kinetoplastea</taxon>
        <taxon>Metakinetoplastina</taxon>
        <taxon>Trypanosomatida</taxon>
        <taxon>Trypanosomatidae</taxon>
        <taxon>Trypanosoma</taxon>
        <taxon>Herpetosoma</taxon>
    </lineage>
</organism>
<proteinExistence type="predicted"/>
<gene>
    <name evidence="2" type="ORF">TRSC58_04344</name>
</gene>
<dbReference type="OrthoDB" id="268656at2759"/>
<accession>A0A061J1F4</accession>
<keyword evidence="3" id="KW-1185">Reference proteome</keyword>
<feature type="region of interest" description="Disordered" evidence="1">
    <location>
        <begin position="1"/>
        <end position="31"/>
    </location>
</feature>
<evidence type="ECO:0008006" key="4">
    <source>
        <dbReference type="Google" id="ProtNLM"/>
    </source>
</evidence>
<dbReference type="Proteomes" id="UP000031737">
    <property type="component" value="Unassembled WGS sequence"/>
</dbReference>
<protein>
    <recommendedName>
        <fullName evidence="4">RING-type domain-containing protein</fullName>
    </recommendedName>
</protein>
<dbReference type="AlphaFoldDB" id="A0A061J1F4"/>
<evidence type="ECO:0000313" key="3">
    <source>
        <dbReference type="Proteomes" id="UP000031737"/>
    </source>
</evidence>
<dbReference type="VEuPathDB" id="TriTrypDB:TRSC58_04344"/>
<dbReference type="EMBL" id="AUPL01004344">
    <property type="protein sequence ID" value="ESL07961.1"/>
    <property type="molecule type" value="Genomic_DNA"/>
</dbReference>
<comment type="caution">
    <text evidence="2">The sequence shown here is derived from an EMBL/GenBank/DDBJ whole genome shotgun (WGS) entry which is preliminary data.</text>
</comment>